<evidence type="ECO:0000259" key="2">
    <source>
        <dbReference type="Pfam" id="PF16571"/>
    </source>
</evidence>
<organism evidence="3 4">
    <name type="scientific">Priestia flexa</name>
    <dbReference type="NCBI Taxonomy" id="86664"/>
    <lineage>
        <taxon>Bacteria</taxon>
        <taxon>Bacillati</taxon>
        <taxon>Bacillota</taxon>
        <taxon>Bacilli</taxon>
        <taxon>Bacillales</taxon>
        <taxon>Bacillaceae</taxon>
        <taxon>Priestia</taxon>
    </lineage>
</organism>
<dbReference type="Pfam" id="PF07299">
    <property type="entry name" value="EF-G-binding_N"/>
    <property type="match status" value="1"/>
</dbReference>
<comment type="caution">
    <text evidence="3">The sequence shown here is derived from an EMBL/GenBank/DDBJ whole genome shotgun (WGS) entry which is preliminary data.</text>
</comment>
<proteinExistence type="predicted"/>
<dbReference type="InterPro" id="IPR010841">
    <property type="entry name" value="EF-G-binding_N"/>
</dbReference>
<reference evidence="3" key="1">
    <citation type="submission" date="2020-12" db="EMBL/GenBank/DDBJ databases">
        <title>PHA producing bacteria isolated from mangrove.</title>
        <authorList>
            <person name="Zheng W."/>
            <person name="Yu S."/>
            <person name="Huang Y."/>
        </authorList>
    </citation>
    <scope>NUCLEOTIDE SEQUENCE</scope>
    <source>
        <strain evidence="3">GN22-4</strain>
    </source>
</reference>
<dbReference type="EMBL" id="JAEMWV010000004">
    <property type="protein sequence ID" value="MBN8251960.1"/>
    <property type="molecule type" value="Genomic_DNA"/>
</dbReference>
<dbReference type="RefSeq" id="WP_119542929.1">
    <property type="nucleotide sequence ID" value="NZ_CP060274.1"/>
</dbReference>
<accession>A0A8I1SND3</accession>
<dbReference type="Proteomes" id="UP000664578">
    <property type="component" value="Unassembled WGS sequence"/>
</dbReference>
<sequence>MEAFINHHQYNLIREQVKLISDSYAKSNSHDVTSAIKALAAERVFNQFEELTPLQKDILSPISMLSDSKEAEVFLNSLESVIIPFPQISEAGIKKLFKKVKKLKVPANIKEETLHCSYIGWNDYGASKKYLIVEHHGKLIGVAGEFNRIQDKGVCTICHRISDVGLFMNQKKASSDGTFIKRGNYICQNSEWCNDHLTDRSKLTEFIEWLY</sequence>
<gene>
    <name evidence="3" type="ORF">JF537_10240</name>
</gene>
<feature type="domain" description="Elongation factor G-binding protein C-terminal treble-clef zinc-finger" evidence="2">
    <location>
        <begin position="99"/>
        <end position="196"/>
    </location>
</feature>
<dbReference type="InterPro" id="IPR032330">
    <property type="entry name" value="EF-G-binding_C"/>
</dbReference>
<name>A0A8I1SND3_9BACI</name>
<protein>
    <submittedName>
        <fullName evidence="3">FusB/FusC family EF-G-binding protein</fullName>
    </submittedName>
</protein>
<evidence type="ECO:0000313" key="3">
    <source>
        <dbReference type="EMBL" id="MBN8251960.1"/>
    </source>
</evidence>
<dbReference type="Gene3D" id="1.20.1280.250">
    <property type="match status" value="1"/>
</dbReference>
<dbReference type="InterPro" id="IPR038344">
    <property type="entry name" value="EF-G_N_sf"/>
</dbReference>
<evidence type="ECO:0000259" key="1">
    <source>
        <dbReference type="Pfam" id="PF07299"/>
    </source>
</evidence>
<evidence type="ECO:0000313" key="4">
    <source>
        <dbReference type="Proteomes" id="UP000664578"/>
    </source>
</evidence>
<feature type="domain" description="Elongation factor G-binding protein N-terminal" evidence="1">
    <location>
        <begin position="4"/>
        <end position="86"/>
    </location>
</feature>
<dbReference type="CDD" id="cd16342">
    <property type="entry name" value="FusC_FusB"/>
    <property type="match status" value="1"/>
</dbReference>
<dbReference type="AlphaFoldDB" id="A0A8I1SND3"/>
<dbReference type="Pfam" id="PF16571">
    <property type="entry name" value="FBP_C"/>
    <property type="match status" value="1"/>
</dbReference>